<evidence type="ECO:0000259" key="7">
    <source>
        <dbReference type="PROSITE" id="PS50111"/>
    </source>
</evidence>
<proteinExistence type="inferred from homology"/>
<dbReference type="AlphaFoldDB" id="A0A6I6EQG5"/>
<comment type="similarity">
    <text evidence="5">Belongs to the methyl-accepting chemotaxis (MCP) protein family.</text>
</comment>
<gene>
    <name evidence="9" type="ORF">GN242_15120</name>
</gene>
<evidence type="ECO:0000256" key="1">
    <source>
        <dbReference type="ARBA" id="ARBA00004370"/>
    </source>
</evidence>
<evidence type="ECO:0000256" key="6">
    <source>
        <dbReference type="PROSITE-ProRule" id="PRU00284"/>
    </source>
</evidence>
<dbReference type="Pfam" id="PF12729">
    <property type="entry name" value="4HB_MCP_1"/>
    <property type="match status" value="1"/>
</dbReference>
<keyword evidence="4 6" id="KW-0807">Transducer</keyword>
<dbReference type="GO" id="GO:0007165">
    <property type="term" value="P:signal transduction"/>
    <property type="evidence" value="ECO:0007669"/>
    <property type="project" value="UniProtKB-KW"/>
</dbReference>
<dbReference type="InterPro" id="IPR024478">
    <property type="entry name" value="HlyB_4HB_MCP"/>
</dbReference>
<dbReference type="PRINTS" id="PR00260">
    <property type="entry name" value="CHEMTRNSDUCR"/>
</dbReference>
<dbReference type="InterPro" id="IPR004090">
    <property type="entry name" value="Chemotax_Me-accpt_rcpt"/>
</dbReference>
<dbReference type="CDD" id="cd11386">
    <property type="entry name" value="MCP_signal"/>
    <property type="match status" value="1"/>
</dbReference>
<dbReference type="InterPro" id="IPR004089">
    <property type="entry name" value="MCPsignal_dom"/>
</dbReference>
<evidence type="ECO:0000256" key="4">
    <source>
        <dbReference type="ARBA" id="ARBA00023224"/>
    </source>
</evidence>
<dbReference type="Pfam" id="PF00015">
    <property type="entry name" value="MCPsignal"/>
    <property type="match status" value="1"/>
</dbReference>
<dbReference type="FunFam" id="1.10.287.950:FF:000001">
    <property type="entry name" value="Methyl-accepting chemotaxis sensory transducer"/>
    <property type="match status" value="1"/>
</dbReference>
<dbReference type="Proteomes" id="UP000424752">
    <property type="component" value="Chromosome"/>
</dbReference>
<keyword evidence="3" id="KW-0145">Chemotaxis</keyword>
<accession>A0A6I6EQG5</accession>
<dbReference type="CDD" id="cd06225">
    <property type="entry name" value="HAMP"/>
    <property type="match status" value="1"/>
</dbReference>
<dbReference type="Gene3D" id="1.10.287.950">
    <property type="entry name" value="Methyl-accepting chemotaxis protein"/>
    <property type="match status" value="1"/>
</dbReference>
<organism evidence="9 10">
    <name type="scientific">Erwinia sorbitola</name>
    <dbReference type="NCBI Taxonomy" id="2681984"/>
    <lineage>
        <taxon>Bacteria</taxon>
        <taxon>Pseudomonadati</taxon>
        <taxon>Pseudomonadota</taxon>
        <taxon>Gammaproteobacteria</taxon>
        <taxon>Enterobacterales</taxon>
        <taxon>Erwiniaceae</taxon>
        <taxon>Erwinia</taxon>
    </lineage>
</organism>
<evidence type="ECO:0000256" key="3">
    <source>
        <dbReference type="ARBA" id="ARBA00022500"/>
    </source>
</evidence>
<dbReference type="Pfam" id="PF00672">
    <property type="entry name" value="HAMP"/>
    <property type="match status" value="1"/>
</dbReference>
<dbReference type="PANTHER" id="PTHR43531">
    <property type="entry name" value="PROTEIN ICFG"/>
    <property type="match status" value="1"/>
</dbReference>
<evidence type="ECO:0000256" key="2">
    <source>
        <dbReference type="ARBA" id="ARBA00022481"/>
    </source>
</evidence>
<dbReference type="KEGG" id="erwi:GN242_15120"/>
<feature type="domain" description="Methyl-accepting transducer" evidence="7">
    <location>
        <begin position="268"/>
        <end position="497"/>
    </location>
</feature>
<dbReference type="PANTHER" id="PTHR43531:SF14">
    <property type="entry name" value="METHYL-ACCEPTING CHEMOTAXIS PROTEIN I-RELATED"/>
    <property type="match status" value="1"/>
</dbReference>
<protein>
    <submittedName>
        <fullName evidence="9">HAMP domain-containing protein</fullName>
    </submittedName>
</protein>
<dbReference type="RefSeq" id="WP_156287766.1">
    <property type="nucleotide sequence ID" value="NZ_CP046509.1"/>
</dbReference>
<dbReference type="GO" id="GO:0005886">
    <property type="term" value="C:plasma membrane"/>
    <property type="evidence" value="ECO:0007669"/>
    <property type="project" value="TreeGrafter"/>
</dbReference>
<dbReference type="InterPro" id="IPR003660">
    <property type="entry name" value="HAMP_dom"/>
</dbReference>
<dbReference type="PROSITE" id="PS50885">
    <property type="entry name" value="HAMP"/>
    <property type="match status" value="1"/>
</dbReference>
<dbReference type="SUPFAM" id="SSF58104">
    <property type="entry name" value="Methyl-accepting chemotaxis protein (MCP) signaling domain"/>
    <property type="match status" value="1"/>
</dbReference>
<comment type="subcellular location">
    <subcellularLocation>
        <location evidence="1">Membrane</location>
    </subcellularLocation>
</comment>
<keyword evidence="2" id="KW-0488">Methylation</keyword>
<name>A0A6I6EQG5_9GAMM</name>
<dbReference type="EMBL" id="CP046509">
    <property type="protein sequence ID" value="QGU88466.1"/>
    <property type="molecule type" value="Genomic_DNA"/>
</dbReference>
<dbReference type="PROSITE" id="PS50111">
    <property type="entry name" value="CHEMOTAXIS_TRANSDUC_2"/>
    <property type="match status" value="1"/>
</dbReference>
<evidence type="ECO:0000313" key="9">
    <source>
        <dbReference type="EMBL" id="QGU88466.1"/>
    </source>
</evidence>
<dbReference type="InterPro" id="IPR051310">
    <property type="entry name" value="MCP_chemotaxis"/>
</dbReference>
<evidence type="ECO:0000313" key="10">
    <source>
        <dbReference type="Proteomes" id="UP000424752"/>
    </source>
</evidence>
<dbReference type="GO" id="GO:0004888">
    <property type="term" value="F:transmembrane signaling receptor activity"/>
    <property type="evidence" value="ECO:0007669"/>
    <property type="project" value="InterPro"/>
</dbReference>
<dbReference type="SMART" id="SM00283">
    <property type="entry name" value="MA"/>
    <property type="match status" value="1"/>
</dbReference>
<evidence type="ECO:0000259" key="8">
    <source>
        <dbReference type="PROSITE" id="PS50885"/>
    </source>
</evidence>
<reference evidence="9 10" key="1">
    <citation type="submission" date="2019-12" db="EMBL/GenBank/DDBJ databases">
        <title>Erwinia sp. nov., isolated from droppings of birds in the Qinghai-Tiebt plateau of China.</title>
        <authorList>
            <person name="Ge Y."/>
        </authorList>
    </citation>
    <scope>NUCLEOTIDE SEQUENCE [LARGE SCALE GENOMIC DNA]</scope>
    <source>
        <strain evidence="9 10">J780</strain>
    </source>
</reference>
<sequence length="551" mass="58262">MTITKRLFLIFSLLALSLIALSAYSLSAISGFQSRFEFVQVNAIPSIKDLDKAINAASELNLALYEHQSENNSSKQPAVEAKIEQIIGQLKTLIDYYQTNDISSDLDRKMTQDALDSISVIQAALPEFVSASRTHDDAKSLPLLQGENGIGSVVRKLSAGLKEQIQLNIDISNDLRRENTQIYSKVFWGMLSFASAAIIVLGLLAIKTIFSVRNSLNGMQSLMVSVSESLDLTQQADASRSDEIGKTAAAFNSLMARVSGVLGSVTSSAQSVSSASTQIAAGNEDLSARTEEQAASLEQTSASISTLNDTVKQSAENARQASSLASTANELSVNSGNAVAAMVGTMEKIRTSSSKISDITGLIEGIAFQTNILALNAAVEAARAGEQGRGFAVVASEVRNLAQRSSTAAREIKDLIVTSAQLVESGSVQAADVGENMAKVQGSIRQVADIVGEMAAATSEQSQGIEQVHLAIGQMDTVTQQNAALVEEASAASQSLQEQASTLSQLVSAFRLQADRHLPGETNRNKVPAIAPAARLAKPAMASVDDNWSSF</sequence>
<evidence type="ECO:0000256" key="5">
    <source>
        <dbReference type="ARBA" id="ARBA00029447"/>
    </source>
</evidence>
<feature type="domain" description="HAMP" evidence="8">
    <location>
        <begin position="210"/>
        <end position="263"/>
    </location>
</feature>
<dbReference type="GO" id="GO:0006935">
    <property type="term" value="P:chemotaxis"/>
    <property type="evidence" value="ECO:0007669"/>
    <property type="project" value="UniProtKB-KW"/>
</dbReference>